<dbReference type="RefSeq" id="XP_012793270.2">
    <property type="nucleotide sequence ID" value="XM_012937816.2"/>
</dbReference>
<evidence type="ECO:0000256" key="5">
    <source>
        <dbReference type="ARBA" id="ARBA00048336"/>
    </source>
</evidence>
<dbReference type="PANTHER" id="PTHR45948">
    <property type="entry name" value="DUAL SPECIFICITY PROTEIN PHOSPHATASE DDB_G0269404-RELATED"/>
    <property type="match status" value="1"/>
</dbReference>
<sequence length="274" mass="29929">MCCEKLTSTTSIRLKMGGSMSRIVPGLYIGGVASAQSKSQLEENGITHVCSVLHYNFKCPTRKQLLLRADDDSKENIAKYFRDASFFIHGARVYDGAVLVHCACGVSRSVTITLAYLMTITNMPLPKLVRAVVGARPCACPNSGFLEQLIEYGKSGAAAKVRRELIACYGEWPKEKMNADIAVLTELLLKPEHTTCIGASGGFTLPDDITEYNDDDNGNNNQQGSLNNPLNQQNSQKNNMKPTSYTIYSNKPLHIQRILAESEDNNPASSSSSV</sequence>
<proteinExistence type="inferred from homology"/>
<feature type="compositionally biased region" description="Acidic residues" evidence="6">
    <location>
        <begin position="208"/>
        <end position="217"/>
    </location>
</feature>
<comment type="caution">
    <text evidence="7">The sequence shown here is derived from an EMBL/GenBank/DDBJ whole genome shotgun (WGS) entry which is preliminary data.</text>
</comment>
<name>A0A6A5DPR0_SCHHA</name>
<dbReference type="GO" id="GO:0004722">
    <property type="term" value="F:protein serine/threonine phosphatase activity"/>
    <property type="evidence" value="ECO:0007669"/>
    <property type="project" value="UniProtKB-EC"/>
</dbReference>
<dbReference type="InterPro" id="IPR000387">
    <property type="entry name" value="Tyr_Pase_dom"/>
</dbReference>
<dbReference type="GeneID" id="24589406"/>
<dbReference type="SUPFAM" id="SSF52799">
    <property type="entry name" value="(Phosphotyrosine protein) phosphatases II"/>
    <property type="match status" value="1"/>
</dbReference>
<evidence type="ECO:0000256" key="4">
    <source>
        <dbReference type="ARBA" id="ARBA00047761"/>
    </source>
</evidence>
<reference evidence="7" key="1">
    <citation type="journal article" date="2012" name="Nat. Genet.">
        <title>Whole-genome sequence of Schistosoma haematobium.</title>
        <authorList>
            <person name="Young N.D."/>
            <person name="Jex A.R."/>
            <person name="Li B."/>
            <person name="Liu S."/>
            <person name="Yang L."/>
            <person name="Xiong Z."/>
            <person name="Li Y."/>
            <person name="Cantacessi C."/>
            <person name="Hall R.S."/>
            <person name="Xu X."/>
            <person name="Chen F."/>
            <person name="Wu X."/>
            <person name="Zerlotini A."/>
            <person name="Oliveira G."/>
            <person name="Hofmann A."/>
            <person name="Zhang G."/>
            <person name="Fang X."/>
            <person name="Kang Y."/>
            <person name="Campbell B.E."/>
            <person name="Loukas A."/>
            <person name="Ranganathan S."/>
            <person name="Rollinson D."/>
            <person name="Rinaldi G."/>
            <person name="Brindley P.J."/>
            <person name="Yang H."/>
            <person name="Wang J."/>
            <person name="Wang J."/>
            <person name="Gasser R.B."/>
        </authorList>
    </citation>
    <scope>NUCLEOTIDE SEQUENCE</scope>
</reference>
<dbReference type="InterPro" id="IPR000340">
    <property type="entry name" value="Dual-sp_phosphatase_cat-dom"/>
</dbReference>
<comment type="catalytic activity">
    <reaction evidence="5">
        <text>O-phospho-L-threonyl-[protein] + H2O = L-threonyl-[protein] + phosphate</text>
        <dbReference type="Rhea" id="RHEA:47004"/>
        <dbReference type="Rhea" id="RHEA-COMP:11060"/>
        <dbReference type="Rhea" id="RHEA-COMP:11605"/>
        <dbReference type="ChEBI" id="CHEBI:15377"/>
        <dbReference type="ChEBI" id="CHEBI:30013"/>
        <dbReference type="ChEBI" id="CHEBI:43474"/>
        <dbReference type="ChEBI" id="CHEBI:61977"/>
        <dbReference type="EC" id="3.1.3.16"/>
    </reaction>
</comment>
<reference evidence="7" key="3">
    <citation type="submission" date="2021-06" db="EMBL/GenBank/DDBJ databases">
        <title>Chromosome-level genome assembly for S. haematobium.</title>
        <authorList>
            <person name="Stroehlein A.J."/>
        </authorList>
    </citation>
    <scope>NUCLEOTIDE SEQUENCE</scope>
</reference>
<reference evidence="7" key="4">
    <citation type="journal article" date="2022" name="PLoS Pathog.">
        <title>Chromosome-level genome of Schistosoma haematobium underpins genome-wide explorations of molecular variation.</title>
        <authorList>
            <person name="Stroehlein A.J."/>
            <person name="Korhonen P.K."/>
            <person name="Lee V.V."/>
            <person name="Ralph S.A."/>
            <person name="Mentink-Kane M."/>
            <person name="You H."/>
            <person name="McManus D.P."/>
            <person name="Tchuente L.T."/>
            <person name="Stothard J.R."/>
            <person name="Kaur P."/>
            <person name="Dudchenko O."/>
            <person name="Aiden E.L."/>
            <person name="Yang B."/>
            <person name="Yang H."/>
            <person name="Emery A.M."/>
            <person name="Webster B.L."/>
            <person name="Brindley P.J."/>
            <person name="Rollinson D."/>
            <person name="Chang B.C.H."/>
            <person name="Gasser R.B."/>
            <person name="Young N.D."/>
        </authorList>
    </citation>
    <scope>NUCLEOTIDE SEQUENCE</scope>
</reference>
<dbReference type="KEGG" id="shx:MS3_00008617"/>
<comment type="similarity">
    <text evidence="1">Belongs to the protein-tyrosine phosphatase family. Non-receptor class dual specificity subfamily.</text>
</comment>
<keyword evidence="3" id="KW-0904">Protein phosphatase</keyword>
<evidence type="ECO:0000256" key="3">
    <source>
        <dbReference type="ARBA" id="ARBA00022912"/>
    </source>
</evidence>
<dbReference type="GO" id="GO:0005829">
    <property type="term" value="C:cytosol"/>
    <property type="evidence" value="ECO:0007669"/>
    <property type="project" value="TreeGrafter"/>
</dbReference>
<evidence type="ECO:0000313" key="7">
    <source>
        <dbReference type="EMBL" id="KAH9581495.1"/>
    </source>
</evidence>
<feature type="compositionally biased region" description="Low complexity" evidence="6">
    <location>
        <begin position="218"/>
        <end position="239"/>
    </location>
</feature>
<evidence type="ECO:0000256" key="6">
    <source>
        <dbReference type="SAM" id="MobiDB-lite"/>
    </source>
</evidence>
<dbReference type="PRINTS" id="PR01908">
    <property type="entry name" value="ADSPHPHTASE"/>
</dbReference>
<dbReference type="AlphaFoldDB" id="A0A6A5DPR0"/>
<feature type="region of interest" description="Disordered" evidence="6">
    <location>
        <begin position="208"/>
        <end position="246"/>
    </location>
</feature>
<dbReference type="PANTHER" id="PTHR45948:SF2">
    <property type="entry name" value="DUAL SPECIFICITY PROTEIN PHOSPHATASE"/>
    <property type="match status" value="1"/>
</dbReference>
<accession>A0A6A5DPR0</accession>
<dbReference type="Gene3D" id="3.90.190.10">
    <property type="entry name" value="Protein tyrosine phosphatase superfamily"/>
    <property type="match status" value="1"/>
</dbReference>
<keyword evidence="8" id="KW-1185">Reference proteome</keyword>
<dbReference type="SMART" id="SM00195">
    <property type="entry name" value="DSPc"/>
    <property type="match status" value="1"/>
</dbReference>
<evidence type="ECO:0000256" key="1">
    <source>
        <dbReference type="ARBA" id="ARBA00008601"/>
    </source>
</evidence>
<dbReference type="CTD" id="56940"/>
<dbReference type="PROSITE" id="PS50056">
    <property type="entry name" value="TYR_PHOSPHATASE_2"/>
    <property type="match status" value="1"/>
</dbReference>
<reference evidence="7" key="2">
    <citation type="journal article" date="2019" name="Gigascience">
        <title>High-quality Schistosoma haematobium genome achieved by single-molecule and long-range sequencing.</title>
        <authorList>
            <person name="Stroehlein A.J."/>
            <person name="Korhonen P.K."/>
            <person name="Chong T.M."/>
            <person name="Lim Y.L."/>
            <person name="Chan K.G."/>
            <person name="Webster B."/>
            <person name="Rollinson D."/>
            <person name="Brindley P.J."/>
            <person name="Gasser R.B."/>
            <person name="Young N.D."/>
        </authorList>
    </citation>
    <scope>NUCLEOTIDE SEQUENCE</scope>
</reference>
<dbReference type="GO" id="GO:0007165">
    <property type="term" value="P:signal transduction"/>
    <property type="evidence" value="ECO:0007669"/>
    <property type="project" value="TreeGrafter"/>
</dbReference>
<organism evidence="7 8">
    <name type="scientific">Schistosoma haematobium</name>
    <name type="common">Blood fluke</name>
    <dbReference type="NCBI Taxonomy" id="6185"/>
    <lineage>
        <taxon>Eukaryota</taxon>
        <taxon>Metazoa</taxon>
        <taxon>Spiralia</taxon>
        <taxon>Lophotrochozoa</taxon>
        <taxon>Platyhelminthes</taxon>
        <taxon>Trematoda</taxon>
        <taxon>Digenea</taxon>
        <taxon>Strigeidida</taxon>
        <taxon>Schistosomatoidea</taxon>
        <taxon>Schistosomatidae</taxon>
        <taxon>Schistosoma</taxon>
    </lineage>
</organism>
<dbReference type="EMBL" id="AMPZ03000006">
    <property type="protein sequence ID" value="KAH9581495.1"/>
    <property type="molecule type" value="Genomic_DNA"/>
</dbReference>
<evidence type="ECO:0000313" key="8">
    <source>
        <dbReference type="Proteomes" id="UP000471633"/>
    </source>
</evidence>
<keyword evidence="2" id="KW-0378">Hydrolase</keyword>
<dbReference type="Pfam" id="PF00782">
    <property type="entry name" value="DSPc"/>
    <property type="match status" value="1"/>
</dbReference>
<dbReference type="InterPro" id="IPR029021">
    <property type="entry name" value="Prot-tyrosine_phosphatase-like"/>
</dbReference>
<comment type="catalytic activity">
    <reaction evidence="4">
        <text>O-phospho-L-seryl-[protein] + H2O = L-seryl-[protein] + phosphate</text>
        <dbReference type="Rhea" id="RHEA:20629"/>
        <dbReference type="Rhea" id="RHEA-COMP:9863"/>
        <dbReference type="Rhea" id="RHEA-COMP:11604"/>
        <dbReference type="ChEBI" id="CHEBI:15377"/>
        <dbReference type="ChEBI" id="CHEBI:29999"/>
        <dbReference type="ChEBI" id="CHEBI:43474"/>
        <dbReference type="ChEBI" id="CHEBI:83421"/>
        <dbReference type="EC" id="3.1.3.16"/>
    </reaction>
</comment>
<dbReference type="PROSITE" id="PS50054">
    <property type="entry name" value="TYR_PHOSPHATASE_DUAL"/>
    <property type="match status" value="1"/>
</dbReference>
<dbReference type="GO" id="GO:0004725">
    <property type="term" value="F:protein tyrosine phosphatase activity"/>
    <property type="evidence" value="ECO:0007669"/>
    <property type="project" value="TreeGrafter"/>
</dbReference>
<dbReference type="InterPro" id="IPR020422">
    <property type="entry name" value="TYR_PHOSPHATASE_DUAL_dom"/>
</dbReference>
<dbReference type="Proteomes" id="UP000471633">
    <property type="component" value="Unassembled WGS sequence"/>
</dbReference>
<protein>
    <submittedName>
        <fullName evidence="7">Dual specificity protein phosphatase 22</fullName>
    </submittedName>
</protein>
<evidence type="ECO:0000256" key="2">
    <source>
        <dbReference type="ARBA" id="ARBA00022801"/>
    </source>
</evidence>
<gene>
    <name evidence="7" type="primary">DUSP22</name>
    <name evidence="7" type="ORF">MS3_00008617</name>
</gene>